<dbReference type="Proteomes" id="UP000249432">
    <property type="component" value="Unassembled WGS sequence"/>
</dbReference>
<evidence type="ECO:0000313" key="2">
    <source>
        <dbReference type="Proteomes" id="UP000249432"/>
    </source>
</evidence>
<sequence length="108" mass="11683">MAYIKAQSVSYTLADSWFLFRDVSFRTGSHEWVTVLGGNGTGKSRFIRLLAVSRDDSALDGVSVIDMQAGPVAHSGSVRLGARIRPGWFAQALGRPTWTQVGLNAASR</sequence>
<accession>A0A2W5U690</accession>
<dbReference type="EMBL" id="QFRA01000017">
    <property type="protein sequence ID" value="PZR04378.1"/>
    <property type="molecule type" value="Genomic_DNA"/>
</dbReference>
<protein>
    <recommendedName>
        <fullName evidence="3">ABC transporter domain-containing protein</fullName>
    </recommendedName>
</protein>
<gene>
    <name evidence="1" type="ORF">DI525_07115</name>
</gene>
<evidence type="ECO:0000313" key="1">
    <source>
        <dbReference type="EMBL" id="PZR04378.1"/>
    </source>
</evidence>
<dbReference type="SUPFAM" id="SSF52540">
    <property type="entry name" value="P-loop containing nucleoside triphosphate hydrolases"/>
    <property type="match status" value="1"/>
</dbReference>
<dbReference type="InterPro" id="IPR027417">
    <property type="entry name" value="P-loop_NTPase"/>
</dbReference>
<dbReference type="AlphaFoldDB" id="A0A2W5U690"/>
<evidence type="ECO:0008006" key="3">
    <source>
        <dbReference type="Google" id="ProtNLM"/>
    </source>
</evidence>
<reference evidence="1 2" key="1">
    <citation type="submission" date="2017-08" db="EMBL/GenBank/DDBJ databases">
        <title>Infants hospitalized years apart are colonized by the same room-sourced microbial strains.</title>
        <authorList>
            <person name="Brooks B."/>
            <person name="Olm M.R."/>
            <person name="Firek B.A."/>
            <person name="Baker R."/>
            <person name="Thomas B.C."/>
            <person name="Morowitz M.J."/>
            <person name="Banfield J.F."/>
        </authorList>
    </citation>
    <scope>NUCLEOTIDE SEQUENCE [LARGE SCALE GENOMIC DNA]</scope>
    <source>
        <strain evidence="1">S2_003_000_R1_3</strain>
    </source>
</reference>
<dbReference type="Gene3D" id="3.40.50.300">
    <property type="entry name" value="P-loop containing nucleotide triphosphate hydrolases"/>
    <property type="match status" value="1"/>
</dbReference>
<name>A0A2W5U690_9CORY</name>
<comment type="caution">
    <text evidence="1">The sequence shown here is derived from an EMBL/GenBank/DDBJ whole genome shotgun (WGS) entry which is preliminary data.</text>
</comment>
<organism evidence="1 2">
    <name type="scientific">Corynebacterium kroppenstedtii</name>
    <dbReference type="NCBI Taxonomy" id="161879"/>
    <lineage>
        <taxon>Bacteria</taxon>
        <taxon>Bacillati</taxon>
        <taxon>Actinomycetota</taxon>
        <taxon>Actinomycetes</taxon>
        <taxon>Mycobacteriales</taxon>
        <taxon>Corynebacteriaceae</taxon>
        <taxon>Corynebacterium</taxon>
    </lineage>
</organism>
<proteinExistence type="predicted"/>